<sequence>MLVFISAILVPQSTEHGLARTKHGNRDPYPIYEGLDNLDLIMAERGAAAQWTRVPVSNRRHVAIVPAPALPAYPLVCDLQRGLDRLNQCPINGSVDPNSNKRVITHTKPQSGSDVVKLSEKQVTYVSGPLQTPVSSKFLLGRVASNEDICIQTETPFAFTIAATDKEICITKVASVDDLKRLSSYAERSTDGSDVRNRRKLSQPTRRAIPVNLRLTFGSESNLAGSHKSRKPEALPPGSNYRVMYHVDIPYGSNVAQFKRDALRRTHSASGRNPFRYSLPCISYREDEPKPIALVP</sequence>
<evidence type="ECO:0000313" key="2">
    <source>
        <dbReference type="Proteomes" id="UP000272942"/>
    </source>
</evidence>
<evidence type="ECO:0000313" key="1">
    <source>
        <dbReference type="EMBL" id="VDP75259.1"/>
    </source>
</evidence>
<dbReference type="AlphaFoldDB" id="A0A183AEF5"/>
<dbReference type="Proteomes" id="UP000272942">
    <property type="component" value="Unassembled WGS sequence"/>
</dbReference>
<dbReference type="EMBL" id="UZAN01042193">
    <property type="protein sequence ID" value="VDP75259.1"/>
    <property type="molecule type" value="Genomic_DNA"/>
</dbReference>
<name>A0A183AEF5_9TREM</name>
<dbReference type="OrthoDB" id="6251263at2759"/>
<dbReference type="WBParaSite" id="ECPE_0000535301-mRNA-1">
    <property type="protein sequence ID" value="ECPE_0000535301-mRNA-1"/>
    <property type="gene ID" value="ECPE_0000535301"/>
</dbReference>
<proteinExistence type="predicted"/>
<keyword evidence="2" id="KW-1185">Reference proteome</keyword>
<evidence type="ECO:0000313" key="3">
    <source>
        <dbReference type="WBParaSite" id="ECPE_0000535301-mRNA-1"/>
    </source>
</evidence>
<protein>
    <submittedName>
        <fullName evidence="1 3">Uncharacterized protein</fullName>
    </submittedName>
</protein>
<gene>
    <name evidence="1" type="ORF">ECPE_LOCUS5340</name>
</gene>
<organism evidence="3">
    <name type="scientific">Echinostoma caproni</name>
    <dbReference type="NCBI Taxonomy" id="27848"/>
    <lineage>
        <taxon>Eukaryota</taxon>
        <taxon>Metazoa</taxon>
        <taxon>Spiralia</taxon>
        <taxon>Lophotrochozoa</taxon>
        <taxon>Platyhelminthes</taxon>
        <taxon>Trematoda</taxon>
        <taxon>Digenea</taxon>
        <taxon>Plagiorchiida</taxon>
        <taxon>Echinostomata</taxon>
        <taxon>Echinostomatoidea</taxon>
        <taxon>Echinostomatidae</taxon>
        <taxon>Echinostoma</taxon>
    </lineage>
</organism>
<accession>A0A183AEF5</accession>
<reference evidence="1 2" key="2">
    <citation type="submission" date="2018-11" db="EMBL/GenBank/DDBJ databases">
        <authorList>
            <consortium name="Pathogen Informatics"/>
        </authorList>
    </citation>
    <scope>NUCLEOTIDE SEQUENCE [LARGE SCALE GENOMIC DNA]</scope>
    <source>
        <strain evidence="1 2">Egypt</strain>
    </source>
</reference>
<reference evidence="3" key="1">
    <citation type="submission" date="2016-06" db="UniProtKB">
        <authorList>
            <consortium name="WormBaseParasite"/>
        </authorList>
    </citation>
    <scope>IDENTIFICATION</scope>
</reference>